<evidence type="ECO:0000256" key="2">
    <source>
        <dbReference type="ARBA" id="ARBA00022980"/>
    </source>
</evidence>
<dbReference type="InParanoid" id="L9JC82"/>
<evidence type="ECO:0000256" key="3">
    <source>
        <dbReference type="ARBA" id="ARBA00023274"/>
    </source>
</evidence>
<organism evidence="5 6">
    <name type="scientific">Tupaia chinensis</name>
    <name type="common">Chinese tree shrew</name>
    <name type="synonym">Tupaia belangeri chinensis</name>
    <dbReference type="NCBI Taxonomy" id="246437"/>
    <lineage>
        <taxon>Eukaryota</taxon>
        <taxon>Metazoa</taxon>
        <taxon>Chordata</taxon>
        <taxon>Craniata</taxon>
        <taxon>Vertebrata</taxon>
        <taxon>Euteleostomi</taxon>
        <taxon>Mammalia</taxon>
        <taxon>Eutheria</taxon>
        <taxon>Euarchontoglires</taxon>
        <taxon>Scandentia</taxon>
        <taxon>Tupaiidae</taxon>
        <taxon>Tupaia</taxon>
    </lineage>
</organism>
<dbReference type="AlphaFoldDB" id="L9JC82"/>
<dbReference type="PANTHER" id="PTHR23413:SF1">
    <property type="entry name" value="RIBOSOMAL PROTEIN L32"/>
    <property type="match status" value="1"/>
</dbReference>
<dbReference type="GO" id="GO:0022625">
    <property type="term" value="C:cytosolic large ribosomal subunit"/>
    <property type="evidence" value="ECO:0007669"/>
    <property type="project" value="TreeGrafter"/>
</dbReference>
<dbReference type="PANTHER" id="PTHR23413">
    <property type="entry name" value="60S RIBOSOMAL PROTEIN L32 AND DNA-DIRECTED RNA POLYMERASE II, SUBUNIT N"/>
    <property type="match status" value="1"/>
</dbReference>
<accession>L9JC82</accession>
<proteinExistence type="inferred from homology"/>
<keyword evidence="3" id="KW-0687">Ribonucleoprotein</keyword>
<gene>
    <name evidence="5" type="ORF">TREES_T100000957</name>
</gene>
<dbReference type="SUPFAM" id="SSF52042">
    <property type="entry name" value="Ribosomal protein L32e"/>
    <property type="match status" value="2"/>
</dbReference>
<keyword evidence="6" id="KW-1185">Reference proteome</keyword>
<dbReference type="GO" id="GO:0003735">
    <property type="term" value="F:structural constituent of ribosome"/>
    <property type="evidence" value="ECO:0007669"/>
    <property type="project" value="InterPro"/>
</dbReference>
<evidence type="ECO:0000313" key="6">
    <source>
        <dbReference type="Proteomes" id="UP000011518"/>
    </source>
</evidence>
<dbReference type="SMART" id="SM01393">
    <property type="entry name" value="Ribosomal_L32e"/>
    <property type="match status" value="1"/>
</dbReference>
<dbReference type="InterPro" id="IPR001515">
    <property type="entry name" value="Ribosomal_eL32"/>
</dbReference>
<sequence>MSTLGTTGGNLEVQKRFKSQILMANISYGSNNKTKHMLPSSFWKFLVHTIKELEVLLICSTTGGNLEVQKRFKSQILMANISYGSNNKTKHMLPSSFWKFLVHTIKELEVLLICSKSLLC</sequence>
<dbReference type="EMBL" id="KB321070">
    <property type="protein sequence ID" value="ELW48181.1"/>
    <property type="molecule type" value="Genomic_DNA"/>
</dbReference>
<evidence type="ECO:0000313" key="5">
    <source>
        <dbReference type="EMBL" id="ELW48181.1"/>
    </source>
</evidence>
<reference evidence="6" key="2">
    <citation type="journal article" date="2013" name="Nat. Commun.">
        <title>Genome of the Chinese tree shrew.</title>
        <authorList>
            <person name="Fan Y."/>
            <person name="Huang Z.Y."/>
            <person name="Cao C.C."/>
            <person name="Chen C.S."/>
            <person name="Chen Y.X."/>
            <person name="Fan D.D."/>
            <person name="He J."/>
            <person name="Hou H.L."/>
            <person name="Hu L."/>
            <person name="Hu X.T."/>
            <person name="Jiang X.T."/>
            <person name="Lai R."/>
            <person name="Lang Y.S."/>
            <person name="Liang B."/>
            <person name="Liao S.G."/>
            <person name="Mu D."/>
            <person name="Ma Y.Y."/>
            <person name="Niu Y.Y."/>
            <person name="Sun X.Q."/>
            <person name="Xia J.Q."/>
            <person name="Xiao J."/>
            <person name="Xiong Z.Q."/>
            <person name="Xu L."/>
            <person name="Yang L."/>
            <person name="Zhang Y."/>
            <person name="Zhao W."/>
            <person name="Zhao X.D."/>
            <person name="Zheng Y.T."/>
            <person name="Zhou J.M."/>
            <person name="Zhu Y.B."/>
            <person name="Zhang G.J."/>
            <person name="Wang J."/>
            <person name="Yao Y.G."/>
        </authorList>
    </citation>
    <scope>NUCLEOTIDE SEQUENCE [LARGE SCALE GENOMIC DNA]</scope>
</reference>
<dbReference type="GO" id="GO:0006412">
    <property type="term" value="P:translation"/>
    <property type="evidence" value="ECO:0007669"/>
    <property type="project" value="InterPro"/>
</dbReference>
<dbReference type="Proteomes" id="UP000011518">
    <property type="component" value="Unassembled WGS sequence"/>
</dbReference>
<name>L9JC82_TUPCH</name>
<protein>
    <recommendedName>
        <fullName evidence="4">60S ribosomal protein L32</fullName>
    </recommendedName>
</protein>
<dbReference type="STRING" id="246437.L9JC82"/>
<reference evidence="6" key="1">
    <citation type="submission" date="2012-07" db="EMBL/GenBank/DDBJ databases">
        <title>Genome of the Chinese tree shrew, a rising model animal genetically related to primates.</title>
        <authorList>
            <person name="Zhang G."/>
            <person name="Fan Y."/>
            <person name="Yao Y."/>
            <person name="Huang Z."/>
        </authorList>
    </citation>
    <scope>NUCLEOTIDE SEQUENCE [LARGE SCALE GENOMIC DNA]</scope>
</reference>
<comment type="similarity">
    <text evidence="1">Belongs to the eukaryotic ribosomal protein eL32 family.</text>
</comment>
<evidence type="ECO:0000256" key="4">
    <source>
        <dbReference type="ARBA" id="ARBA00035335"/>
    </source>
</evidence>
<keyword evidence="2 5" id="KW-0689">Ribosomal protein</keyword>
<evidence type="ECO:0000256" key="1">
    <source>
        <dbReference type="ARBA" id="ARBA00008431"/>
    </source>
</evidence>
<dbReference type="InterPro" id="IPR036351">
    <property type="entry name" value="Ribosomal_eL32_sf"/>
</dbReference>
<dbReference type="Pfam" id="PF01655">
    <property type="entry name" value="Ribosomal_L32e"/>
    <property type="match status" value="2"/>
</dbReference>